<evidence type="ECO:0000313" key="3">
    <source>
        <dbReference type="Proteomes" id="UP001499979"/>
    </source>
</evidence>
<organism evidence="2 3">
    <name type="scientific">Nocardioides aquiterrae</name>
    <dbReference type="NCBI Taxonomy" id="203799"/>
    <lineage>
        <taxon>Bacteria</taxon>
        <taxon>Bacillati</taxon>
        <taxon>Actinomycetota</taxon>
        <taxon>Actinomycetes</taxon>
        <taxon>Propionibacteriales</taxon>
        <taxon>Nocardioidaceae</taxon>
        <taxon>Nocardioides</taxon>
    </lineage>
</organism>
<evidence type="ECO:0000259" key="1">
    <source>
        <dbReference type="Pfam" id="PF07819"/>
    </source>
</evidence>
<evidence type="ECO:0000313" key="2">
    <source>
        <dbReference type="EMBL" id="GAA1150618.1"/>
    </source>
</evidence>
<dbReference type="Gene3D" id="3.40.50.1820">
    <property type="entry name" value="alpha/beta hydrolase"/>
    <property type="match status" value="1"/>
</dbReference>
<proteinExistence type="predicted"/>
<gene>
    <name evidence="2" type="ORF">GCM10009606_31520</name>
</gene>
<accession>A0ABN1UGG2</accession>
<dbReference type="RefSeq" id="WP_343908543.1">
    <property type="nucleotide sequence ID" value="NZ_BAAAJE010000016.1"/>
</dbReference>
<dbReference type="InterPro" id="IPR012908">
    <property type="entry name" value="PGAP1-ab_dom-like"/>
</dbReference>
<feature type="domain" description="GPI inositol-deacylase PGAP1-like alpha/beta" evidence="1">
    <location>
        <begin position="242"/>
        <end position="307"/>
    </location>
</feature>
<name>A0ABN1UGG2_9ACTN</name>
<dbReference type="Pfam" id="PF07819">
    <property type="entry name" value="PGAP1"/>
    <property type="match status" value="1"/>
</dbReference>
<dbReference type="Proteomes" id="UP001499979">
    <property type="component" value="Unassembled WGS sequence"/>
</dbReference>
<keyword evidence="3" id="KW-1185">Reference proteome</keyword>
<comment type="caution">
    <text evidence="2">The sequence shown here is derived from an EMBL/GenBank/DDBJ whole genome shotgun (WGS) entry which is preliminary data.</text>
</comment>
<protein>
    <recommendedName>
        <fullName evidence="1">GPI inositol-deacylase PGAP1-like alpha/beta domain-containing protein</fullName>
    </recommendedName>
</protein>
<dbReference type="SUPFAM" id="SSF53474">
    <property type="entry name" value="alpha/beta-Hydrolases"/>
    <property type="match status" value="1"/>
</dbReference>
<dbReference type="InterPro" id="IPR029058">
    <property type="entry name" value="AB_hydrolase_fold"/>
</dbReference>
<reference evidence="2 3" key="1">
    <citation type="journal article" date="2019" name="Int. J. Syst. Evol. Microbiol.">
        <title>The Global Catalogue of Microorganisms (GCM) 10K type strain sequencing project: providing services to taxonomists for standard genome sequencing and annotation.</title>
        <authorList>
            <consortium name="The Broad Institute Genomics Platform"/>
            <consortium name="The Broad Institute Genome Sequencing Center for Infectious Disease"/>
            <person name="Wu L."/>
            <person name="Ma J."/>
        </authorList>
    </citation>
    <scope>NUCLEOTIDE SEQUENCE [LARGE SCALE GENOMIC DNA]</scope>
    <source>
        <strain evidence="2 3">JCM 11813</strain>
    </source>
</reference>
<sequence>MSDTRITGVTGGAHGLAATYAAVRHLADRFDDAGSELRDWSGLGVRTLGDPDLAASAPLSPLTFALAERAVLAATTGPDGVLVESLGWESDAVVVCEVVAMIDTCDDLVAFAFQPMTERLFAITGPERYSGLLALTYGGDGQPGVRHPAVEVPGSGEQPSDLAGLVGQLQHVAALSQGSGSPLNGTVEVQTIHGPDGVRHIVYLPGTDDMTTLPWTQDGDVRDLPTDLLLMAGQDNSYQQGILQAMAQAGIGPHDPVLLVGHSMGGMEAAAILGQGGGGFHVTHIVTAGSPTAQVPSFPAGTHVLSLEHQGDVVPHTDGAPNPDTVQQATVTFADHGGAGGVVGDHDYWHYVNGAAAADASADPSVQEQLASLHESGFLASGDGPGATVTSQVFQIVRAP</sequence>
<dbReference type="EMBL" id="BAAAJE010000016">
    <property type="protein sequence ID" value="GAA1150618.1"/>
    <property type="molecule type" value="Genomic_DNA"/>
</dbReference>